<dbReference type="STRING" id="1664694.A0A0N0NLX6"/>
<evidence type="ECO:0000313" key="11">
    <source>
        <dbReference type="EMBL" id="KPI39549.1"/>
    </source>
</evidence>
<accession>A0A0N0NLX6</accession>
<dbReference type="VEuPathDB" id="FungiDB:AB675_3431"/>
<keyword evidence="5" id="KW-1015">Disulfide bond</keyword>
<dbReference type="GO" id="GO:0005737">
    <property type="term" value="C:cytoplasm"/>
    <property type="evidence" value="ECO:0007669"/>
    <property type="project" value="TreeGrafter"/>
</dbReference>
<sequence length="213" mass="23982">MALRQDLSSLYAHIHKTAPSHVSEAFKSSDRDMKAAFNRDKAVKAGDKLPDFALHDGTGKTWKREDLLNKNGLLLSLNRGGWCPFCNIELRGWQKILPQLHEKGVTLVSISPDAPEESLSRREKMGLDFLVLSDPDNEVARKLGCISTQSEGMRPFLESQDTAWKDKSLDVPIPATILVDGEGVVRETFVNPEYHHRLEPTEGLKWIEKLQKP</sequence>
<dbReference type="EMBL" id="LFJN01000014">
    <property type="protein sequence ID" value="KPI39549.1"/>
    <property type="molecule type" value="Genomic_DNA"/>
</dbReference>
<keyword evidence="2" id="KW-0575">Peroxidase</keyword>
<keyword evidence="6" id="KW-0676">Redox-active center</keyword>
<dbReference type="Pfam" id="PF00578">
    <property type="entry name" value="AhpC-TSA"/>
    <property type="match status" value="1"/>
</dbReference>
<dbReference type="InterPro" id="IPR000866">
    <property type="entry name" value="AhpC/TSA"/>
</dbReference>
<evidence type="ECO:0000256" key="7">
    <source>
        <dbReference type="ARBA" id="ARBA00032824"/>
    </source>
</evidence>
<evidence type="ECO:0000256" key="9">
    <source>
        <dbReference type="ARBA" id="ARBA00049091"/>
    </source>
</evidence>
<keyword evidence="4" id="KW-0560">Oxidoreductase</keyword>
<organism evidence="11 12">
    <name type="scientific">Cyphellophora attinorum</name>
    <dbReference type="NCBI Taxonomy" id="1664694"/>
    <lineage>
        <taxon>Eukaryota</taxon>
        <taxon>Fungi</taxon>
        <taxon>Dikarya</taxon>
        <taxon>Ascomycota</taxon>
        <taxon>Pezizomycotina</taxon>
        <taxon>Eurotiomycetes</taxon>
        <taxon>Chaetothyriomycetidae</taxon>
        <taxon>Chaetothyriales</taxon>
        <taxon>Cyphellophoraceae</taxon>
        <taxon>Cyphellophora</taxon>
    </lineage>
</organism>
<dbReference type="InterPro" id="IPR013766">
    <property type="entry name" value="Thioredoxin_domain"/>
</dbReference>
<feature type="domain" description="Thioredoxin" evidence="10">
    <location>
        <begin position="43"/>
        <end position="212"/>
    </location>
</feature>
<dbReference type="OrthoDB" id="338622at2759"/>
<keyword evidence="12" id="KW-1185">Reference proteome</keyword>
<dbReference type="PANTHER" id="PTHR42801:SF7">
    <property type="entry name" value="SLL1159 PROTEIN"/>
    <property type="match status" value="1"/>
</dbReference>
<evidence type="ECO:0000256" key="2">
    <source>
        <dbReference type="ARBA" id="ARBA00022559"/>
    </source>
</evidence>
<dbReference type="CDD" id="cd02970">
    <property type="entry name" value="PRX_like2"/>
    <property type="match status" value="1"/>
</dbReference>
<dbReference type="GO" id="GO:0008379">
    <property type="term" value="F:thioredoxin peroxidase activity"/>
    <property type="evidence" value="ECO:0007669"/>
    <property type="project" value="TreeGrafter"/>
</dbReference>
<evidence type="ECO:0000313" key="12">
    <source>
        <dbReference type="Proteomes" id="UP000038010"/>
    </source>
</evidence>
<dbReference type="RefSeq" id="XP_017999512.1">
    <property type="nucleotide sequence ID" value="XM_018143481.1"/>
</dbReference>
<dbReference type="InterPro" id="IPR050924">
    <property type="entry name" value="Peroxiredoxin_BCP/PrxQ"/>
</dbReference>
<dbReference type="PANTHER" id="PTHR42801">
    <property type="entry name" value="THIOREDOXIN-DEPENDENT PEROXIDE REDUCTASE"/>
    <property type="match status" value="1"/>
</dbReference>
<name>A0A0N0NLX6_9EURO</name>
<reference evidence="11 12" key="1">
    <citation type="submission" date="2015-06" db="EMBL/GenBank/DDBJ databases">
        <title>Draft genome of the ant-associated black yeast Phialophora attae CBS 131958.</title>
        <authorList>
            <person name="Moreno L.F."/>
            <person name="Stielow B.J."/>
            <person name="de Hoog S."/>
            <person name="Vicente V.A."/>
            <person name="Weiss V.A."/>
            <person name="de Vries M."/>
            <person name="Cruz L.M."/>
            <person name="Souza E.M."/>
        </authorList>
    </citation>
    <scope>NUCLEOTIDE SEQUENCE [LARGE SCALE GENOMIC DNA]</scope>
    <source>
        <strain evidence="11 12">CBS 131958</strain>
    </source>
</reference>
<dbReference type="InterPro" id="IPR036249">
    <property type="entry name" value="Thioredoxin-like_sf"/>
</dbReference>
<keyword evidence="3" id="KW-0049">Antioxidant</keyword>
<evidence type="ECO:0000256" key="8">
    <source>
        <dbReference type="ARBA" id="ARBA00038489"/>
    </source>
</evidence>
<dbReference type="PROSITE" id="PS51352">
    <property type="entry name" value="THIOREDOXIN_2"/>
    <property type="match status" value="1"/>
</dbReference>
<evidence type="ECO:0000256" key="4">
    <source>
        <dbReference type="ARBA" id="ARBA00023002"/>
    </source>
</evidence>
<comment type="catalytic activity">
    <reaction evidence="9">
        <text>a hydroperoxide + [thioredoxin]-dithiol = an alcohol + [thioredoxin]-disulfide + H2O</text>
        <dbReference type="Rhea" id="RHEA:62620"/>
        <dbReference type="Rhea" id="RHEA-COMP:10698"/>
        <dbReference type="Rhea" id="RHEA-COMP:10700"/>
        <dbReference type="ChEBI" id="CHEBI:15377"/>
        <dbReference type="ChEBI" id="CHEBI:29950"/>
        <dbReference type="ChEBI" id="CHEBI:30879"/>
        <dbReference type="ChEBI" id="CHEBI:35924"/>
        <dbReference type="ChEBI" id="CHEBI:50058"/>
        <dbReference type="EC" id="1.11.1.24"/>
    </reaction>
</comment>
<dbReference type="SUPFAM" id="SSF52833">
    <property type="entry name" value="Thioredoxin-like"/>
    <property type="match status" value="1"/>
</dbReference>
<dbReference type="GO" id="GO:0034599">
    <property type="term" value="P:cellular response to oxidative stress"/>
    <property type="evidence" value="ECO:0007669"/>
    <property type="project" value="TreeGrafter"/>
</dbReference>
<evidence type="ECO:0000256" key="3">
    <source>
        <dbReference type="ARBA" id="ARBA00022862"/>
    </source>
</evidence>
<dbReference type="Proteomes" id="UP000038010">
    <property type="component" value="Unassembled WGS sequence"/>
</dbReference>
<gene>
    <name evidence="11" type="ORF">AB675_3431</name>
</gene>
<dbReference type="GeneID" id="28735361"/>
<evidence type="ECO:0000256" key="1">
    <source>
        <dbReference type="ARBA" id="ARBA00013017"/>
    </source>
</evidence>
<comment type="caution">
    <text evidence="11">The sequence shown here is derived from an EMBL/GenBank/DDBJ whole genome shotgun (WGS) entry which is preliminary data.</text>
</comment>
<evidence type="ECO:0000259" key="10">
    <source>
        <dbReference type="PROSITE" id="PS51352"/>
    </source>
</evidence>
<dbReference type="GO" id="GO:0045454">
    <property type="term" value="P:cell redox homeostasis"/>
    <property type="evidence" value="ECO:0007669"/>
    <property type="project" value="TreeGrafter"/>
</dbReference>
<dbReference type="AlphaFoldDB" id="A0A0N0NLX6"/>
<dbReference type="Gene3D" id="3.40.30.10">
    <property type="entry name" value="Glutaredoxin"/>
    <property type="match status" value="1"/>
</dbReference>
<evidence type="ECO:0000256" key="6">
    <source>
        <dbReference type="ARBA" id="ARBA00023284"/>
    </source>
</evidence>
<proteinExistence type="inferred from homology"/>
<dbReference type="EC" id="1.11.1.24" evidence="1"/>
<comment type="similarity">
    <text evidence="8">Belongs to the peroxiredoxin family. BCP/PrxQ subfamily.</text>
</comment>
<evidence type="ECO:0000256" key="5">
    <source>
        <dbReference type="ARBA" id="ARBA00023157"/>
    </source>
</evidence>
<protein>
    <recommendedName>
        <fullName evidence="1">thioredoxin-dependent peroxiredoxin</fullName>
        <ecNumber evidence="1">1.11.1.24</ecNumber>
    </recommendedName>
    <alternativeName>
        <fullName evidence="7">Thioredoxin peroxidase</fullName>
    </alternativeName>
</protein>